<reference evidence="2" key="1">
    <citation type="submission" date="2023-09" db="EMBL/GenBank/DDBJ databases">
        <title>Paucibacter sp. APW11 Genome sequencing and assembly.</title>
        <authorList>
            <person name="Kim I."/>
        </authorList>
    </citation>
    <scope>NUCLEOTIDE SEQUENCE</scope>
    <source>
        <strain evidence="2">APW11</strain>
    </source>
</reference>
<feature type="compositionally biased region" description="Low complexity" evidence="1">
    <location>
        <begin position="110"/>
        <end position="133"/>
    </location>
</feature>
<dbReference type="EMBL" id="JAVXZY010000005">
    <property type="protein sequence ID" value="MDT9000472.1"/>
    <property type="molecule type" value="Genomic_DNA"/>
</dbReference>
<organism evidence="2 3">
    <name type="scientific">Roseateles aquae</name>
    <dbReference type="NCBI Taxonomy" id="3077235"/>
    <lineage>
        <taxon>Bacteria</taxon>
        <taxon>Pseudomonadati</taxon>
        <taxon>Pseudomonadota</taxon>
        <taxon>Betaproteobacteria</taxon>
        <taxon>Burkholderiales</taxon>
        <taxon>Sphaerotilaceae</taxon>
        <taxon>Roseateles</taxon>
    </lineage>
</organism>
<dbReference type="Proteomes" id="UP001246372">
    <property type="component" value="Unassembled WGS sequence"/>
</dbReference>
<name>A0ABU3PEB6_9BURK</name>
<evidence type="ECO:0000256" key="1">
    <source>
        <dbReference type="SAM" id="MobiDB-lite"/>
    </source>
</evidence>
<protein>
    <recommendedName>
        <fullName evidence="4">Energy transducer TonB</fullName>
    </recommendedName>
</protein>
<sequence>MSLALTSPFASSTAPGWSERSAWRRWPLLLGVLLLHAAILLSLQVARRAPAVLPEQPRLAINLRLLMPDAPALQVQPAQRPTRPEPASVRPREARDPQPAAPSAQLRLITPASPANATASPAPSTEATPTESAVAPPAESGRLIDSAATRRALRDAARGALNEERFSQASGIPQGPDASQRMAQQVQRSAKGDCLKGEFLGGGLGLLSLPFYLAAEAAGKCSRGSSPAPQVLPNTPEPQQRVGAHASMRDH</sequence>
<accession>A0ABU3PEB6</accession>
<comment type="caution">
    <text evidence="2">The sequence shown here is derived from an EMBL/GenBank/DDBJ whole genome shotgun (WGS) entry which is preliminary data.</text>
</comment>
<proteinExistence type="predicted"/>
<dbReference type="RefSeq" id="WP_315651062.1">
    <property type="nucleotide sequence ID" value="NZ_JAVXZY010000005.1"/>
</dbReference>
<keyword evidence="3" id="KW-1185">Reference proteome</keyword>
<feature type="region of interest" description="Disordered" evidence="1">
    <location>
        <begin position="72"/>
        <end position="145"/>
    </location>
</feature>
<gene>
    <name evidence="2" type="ORF">RQP53_14460</name>
</gene>
<feature type="region of interest" description="Disordered" evidence="1">
    <location>
        <begin position="218"/>
        <end position="251"/>
    </location>
</feature>
<evidence type="ECO:0000313" key="2">
    <source>
        <dbReference type="EMBL" id="MDT9000472.1"/>
    </source>
</evidence>
<evidence type="ECO:0000313" key="3">
    <source>
        <dbReference type="Proteomes" id="UP001246372"/>
    </source>
</evidence>
<evidence type="ECO:0008006" key="4">
    <source>
        <dbReference type="Google" id="ProtNLM"/>
    </source>
</evidence>